<feature type="region of interest" description="Disordered" evidence="1">
    <location>
        <begin position="1"/>
        <end position="250"/>
    </location>
</feature>
<sequence length="250" mass="27174">VRDRPEQAGAAGVRLRRHQHRPVAPHPRRGGGVDGLADRRADLRLPADRGADGLGDVPGHRHRGRPPRRPGGAQSRGPVDPLRRAGALPGGDRLHRRPDAGDAADAGAVRRADPRRADRGPGGGDPVRRGAGRRLPVAAERPGLREDRRRLRGGLLRHPRHHRVGRARLLGQRAAEPQAVHLRPRRAGDRRRLRNLPGRAAPDAHRRCRGAGGLRRGSGLHHQVGAGRGGPDGLGRLRRRRRPAGLPRRV</sequence>
<dbReference type="EMBL" id="CADCTT010000029">
    <property type="protein sequence ID" value="CAA9291467.1"/>
    <property type="molecule type" value="Genomic_DNA"/>
</dbReference>
<feature type="compositionally biased region" description="Basic and acidic residues" evidence="1">
    <location>
        <begin position="36"/>
        <end position="51"/>
    </location>
</feature>
<evidence type="ECO:0000256" key="1">
    <source>
        <dbReference type="SAM" id="MobiDB-lite"/>
    </source>
</evidence>
<feature type="compositionally biased region" description="Basic and acidic residues" evidence="1">
    <location>
        <begin position="108"/>
        <end position="119"/>
    </location>
</feature>
<dbReference type="GO" id="GO:0003938">
    <property type="term" value="F:IMP dehydrogenase activity"/>
    <property type="evidence" value="ECO:0007669"/>
    <property type="project" value="UniProtKB-EC"/>
</dbReference>
<proteinExistence type="predicted"/>
<evidence type="ECO:0000313" key="2">
    <source>
        <dbReference type="EMBL" id="CAA9291467.1"/>
    </source>
</evidence>
<reference evidence="2" key="1">
    <citation type="submission" date="2020-02" db="EMBL/GenBank/DDBJ databases">
        <authorList>
            <person name="Meier V. D."/>
        </authorList>
    </citation>
    <scope>NUCLEOTIDE SEQUENCE</scope>
    <source>
        <strain evidence="2">AVDCRST_MAG61</strain>
    </source>
</reference>
<protein>
    <submittedName>
        <fullName evidence="2">Inosine-5'-monophosphate dehydrogenase, catalytic domain</fullName>
        <ecNumber evidence="2">1.1.1.205</ecNumber>
    </submittedName>
</protein>
<feature type="compositionally biased region" description="Basic residues" evidence="1">
    <location>
        <begin position="150"/>
        <end position="166"/>
    </location>
</feature>
<gene>
    <name evidence="2" type="ORF">AVDCRST_MAG61-194</name>
</gene>
<accession>A0A6J4JZF2</accession>
<feature type="non-terminal residue" evidence="2">
    <location>
        <position position="1"/>
    </location>
</feature>
<feature type="compositionally biased region" description="Basic residues" evidence="1">
    <location>
        <begin position="182"/>
        <end position="194"/>
    </location>
</feature>
<feature type="non-terminal residue" evidence="2">
    <location>
        <position position="250"/>
    </location>
</feature>
<dbReference type="AlphaFoldDB" id="A0A6J4JZF2"/>
<dbReference type="EC" id="1.1.1.205" evidence="2"/>
<name>A0A6J4JZF2_9ACTN</name>
<organism evidence="2">
    <name type="scientific">uncultured Friedmanniella sp</name>
    <dbReference type="NCBI Taxonomy" id="335381"/>
    <lineage>
        <taxon>Bacteria</taxon>
        <taxon>Bacillati</taxon>
        <taxon>Actinomycetota</taxon>
        <taxon>Actinomycetes</taxon>
        <taxon>Propionibacteriales</taxon>
        <taxon>Nocardioidaceae</taxon>
        <taxon>Friedmanniella</taxon>
        <taxon>environmental samples</taxon>
    </lineage>
</organism>
<feature type="compositionally biased region" description="Basic residues" evidence="1">
    <location>
        <begin position="236"/>
        <end position="250"/>
    </location>
</feature>
<keyword evidence="2" id="KW-0560">Oxidoreductase</keyword>
<feature type="compositionally biased region" description="Basic residues" evidence="1">
    <location>
        <begin position="14"/>
        <end position="29"/>
    </location>
</feature>